<dbReference type="AlphaFoldDB" id="A0AA88HCI5"/>
<keyword evidence="7" id="KW-1185">Reference proteome</keyword>
<dbReference type="GO" id="GO:0008270">
    <property type="term" value="F:zinc ion binding"/>
    <property type="evidence" value="ECO:0007669"/>
    <property type="project" value="UniProtKB-KW"/>
</dbReference>
<accession>A0AA88HCI5</accession>
<proteinExistence type="predicted"/>
<evidence type="ECO:0000256" key="3">
    <source>
        <dbReference type="ARBA" id="ARBA00022833"/>
    </source>
</evidence>
<protein>
    <recommendedName>
        <fullName evidence="5">BED-type domain-containing protein</fullName>
    </recommendedName>
</protein>
<feature type="domain" description="BED-type" evidence="5">
    <location>
        <begin position="147"/>
        <end position="211"/>
    </location>
</feature>
<reference evidence="6" key="1">
    <citation type="submission" date="2023-07" db="EMBL/GenBank/DDBJ databases">
        <title>Chromosome-level genome assembly of Artemia franciscana.</title>
        <authorList>
            <person name="Jo E."/>
        </authorList>
    </citation>
    <scope>NUCLEOTIDE SEQUENCE</scope>
    <source>
        <tissue evidence="6">Whole body</tissue>
    </source>
</reference>
<evidence type="ECO:0000256" key="2">
    <source>
        <dbReference type="ARBA" id="ARBA00022771"/>
    </source>
</evidence>
<evidence type="ECO:0000259" key="5">
    <source>
        <dbReference type="PROSITE" id="PS50808"/>
    </source>
</evidence>
<comment type="caution">
    <text evidence="6">The sequence shown here is derived from an EMBL/GenBank/DDBJ whole genome shotgun (WGS) entry which is preliminary data.</text>
</comment>
<dbReference type="EMBL" id="JAVRJZ010000019">
    <property type="protein sequence ID" value="KAK2707839.1"/>
    <property type="molecule type" value="Genomic_DNA"/>
</dbReference>
<evidence type="ECO:0000256" key="1">
    <source>
        <dbReference type="ARBA" id="ARBA00022723"/>
    </source>
</evidence>
<sequence length="770" mass="87961">MSRDPDNQLTTISLRSLKSDGMDSSEALLINAAGRIIQENIQHTSYVDQRGHADNNDYMTQSGPSYSDHNESLFVMQTDPFGKPSLNLTRSDKNSQIQEPSSSGLKSDNEQIVIYLEEGETSDIKLEKAEVEVLVRQNLAHVSIRSGRRSEVWDRFGSILVEGRRVKNYVGCVQCKKVYYYDNSHWYGTSTLKRHKCRAQTDKCDYLDVKIMTLQRVQPVEMNPVPVIVRTNTVQPVQEVTNDLQNFMDDDVQRTSATDIQGEDMPITPAEEEALEVEKKVVIFAAENLITGSLSKQKSFRELIHSFIELSSTNSVGAVREILQRYDRLDNVLQVLSSEQHSLLLRKIKESGSLALSLHVDLCGSLAYVTMCASAISSARYSGLSYIPLRFVALANNENIQENVKQFFYEAIESEGIADVRRVVITNLPELFERQLRTEKIVECVQTSLENVVNVILTGSGKLVTDQVEVARDIAVKVELLNLNSKLTRAIRNPGNKWLNILETLQAILENEAILRRHLKECYKEECFAGFSRESAEDILDFFKIFKDASSKLDLSIYPNSHSVFLWKHKLLQHSTPRLGDSEIKTELRLCAKTAIKNHFLVGKFYKMSTVLHPAFKSLRKMPIDPTERLEIFEELRLLCEDKISENTSVKGRKRTNEDFEEYLDSPMKAGNNEFDRYLSEEAKLVSTSGYQVLDHWRCRKDQYPGLYQIVTMLWALPTMAIPMPEQLKHCKRNESYIINMFTLYLSRKLDVCQNGWQCSTVVNSNDHLQ</sequence>
<keyword evidence="2 4" id="KW-0863">Zinc-finger</keyword>
<dbReference type="GO" id="GO:0003677">
    <property type="term" value="F:DNA binding"/>
    <property type="evidence" value="ECO:0007669"/>
    <property type="project" value="InterPro"/>
</dbReference>
<organism evidence="6 7">
    <name type="scientific">Artemia franciscana</name>
    <name type="common">Brine shrimp</name>
    <name type="synonym">Artemia sanfranciscana</name>
    <dbReference type="NCBI Taxonomy" id="6661"/>
    <lineage>
        <taxon>Eukaryota</taxon>
        <taxon>Metazoa</taxon>
        <taxon>Ecdysozoa</taxon>
        <taxon>Arthropoda</taxon>
        <taxon>Crustacea</taxon>
        <taxon>Branchiopoda</taxon>
        <taxon>Anostraca</taxon>
        <taxon>Artemiidae</taxon>
        <taxon>Artemia</taxon>
    </lineage>
</organism>
<name>A0AA88HCI5_ARTSF</name>
<dbReference type="InterPro" id="IPR012337">
    <property type="entry name" value="RNaseH-like_sf"/>
</dbReference>
<dbReference type="SUPFAM" id="SSF53098">
    <property type="entry name" value="Ribonuclease H-like"/>
    <property type="match status" value="1"/>
</dbReference>
<keyword evidence="3" id="KW-0862">Zinc</keyword>
<keyword evidence="1" id="KW-0479">Metal-binding</keyword>
<dbReference type="InterPro" id="IPR003656">
    <property type="entry name" value="Znf_BED"/>
</dbReference>
<evidence type="ECO:0000313" key="7">
    <source>
        <dbReference type="Proteomes" id="UP001187531"/>
    </source>
</evidence>
<evidence type="ECO:0000256" key="4">
    <source>
        <dbReference type="PROSITE-ProRule" id="PRU00027"/>
    </source>
</evidence>
<dbReference type="Proteomes" id="UP001187531">
    <property type="component" value="Unassembled WGS sequence"/>
</dbReference>
<evidence type="ECO:0000313" key="6">
    <source>
        <dbReference type="EMBL" id="KAK2707839.1"/>
    </source>
</evidence>
<dbReference type="SMART" id="SM00614">
    <property type="entry name" value="ZnF_BED"/>
    <property type="match status" value="1"/>
</dbReference>
<dbReference type="PROSITE" id="PS50808">
    <property type="entry name" value="ZF_BED"/>
    <property type="match status" value="1"/>
</dbReference>
<gene>
    <name evidence="6" type="ORF">QYM36_015500</name>
</gene>